<name>A0ACC0CWQ5_9PEZI</name>
<accession>A0ACC0CWQ5</accession>
<evidence type="ECO:0000313" key="2">
    <source>
        <dbReference type="Proteomes" id="UP001497680"/>
    </source>
</evidence>
<dbReference type="Proteomes" id="UP001497680">
    <property type="component" value="Unassembled WGS sequence"/>
</dbReference>
<evidence type="ECO:0000313" key="1">
    <source>
        <dbReference type="EMBL" id="KAI6084824.1"/>
    </source>
</evidence>
<gene>
    <name evidence="1" type="ORF">F4821DRAFT_279817</name>
</gene>
<organism evidence="1 2">
    <name type="scientific">Hypoxylon rubiginosum</name>
    <dbReference type="NCBI Taxonomy" id="110542"/>
    <lineage>
        <taxon>Eukaryota</taxon>
        <taxon>Fungi</taxon>
        <taxon>Dikarya</taxon>
        <taxon>Ascomycota</taxon>
        <taxon>Pezizomycotina</taxon>
        <taxon>Sordariomycetes</taxon>
        <taxon>Xylariomycetidae</taxon>
        <taxon>Xylariales</taxon>
        <taxon>Hypoxylaceae</taxon>
        <taxon>Hypoxylon</taxon>
    </lineage>
</organism>
<sequence length="334" mass="34550">MGVLTKILIVGFLAMYHGVAVGAAIKPTNEQELIEDSIPMSTFSMPPYPDATYPHHSLALTTSTSGRVRTTQVVDPVGLAPSQSSTRRPTRTGEDTSRPAAYTIIITKAPRDHEGSDDYQALLDFSGMGLGRVQLSPRDDYDGYGYGYGTVPGSGATAPAPDGGYGSPPATTALPPGGYGDPPPPAVDKPSVATASDPVTVTVTLETRTSSLVSGTPTIVTVTVTSTPASQVPVQNITQTVTESSSTSPLHPLVTDFDPTTSVQQSVTVPVDDPPATFTGVIHTTATMSSASHTPTHTPPKPVTDTNAAMPTVKLSQRLLLAAAVLAAIGVYLL</sequence>
<keyword evidence="2" id="KW-1185">Reference proteome</keyword>
<comment type="caution">
    <text evidence="1">The sequence shown here is derived from an EMBL/GenBank/DDBJ whole genome shotgun (WGS) entry which is preliminary data.</text>
</comment>
<protein>
    <submittedName>
        <fullName evidence="1">Uncharacterized protein</fullName>
    </submittedName>
</protein>
<reference evidence="1 2" key="1">
    <citation type="journal article" date="2022" name="New Phytol.">
        <title>Ecological generalism drives hyperdiversity of secondary metabolite gene clusters in xylarialean endophytes.</title>
        <authorList>
            <person name="Franco M.E.E."/>
            <person name="Wisecaver J.H."/>
            <person name="Arnold A.E."/>
            <person name="Ju Y.M."/>
            <person name="Slot J.C."/>
            <person name="Ahrendt S."/>
            <person name="Moore L.P."/>
            <person name="Eastman K.E."/>
            <person name="Scott K."/>
            <person name="Konkel Z."/>
            <person name="Mondo S.J."/>
            <person name="Kuo A."/>
            <person name="Hayes R.D."/>
            <person name="Haridas S."/>
            <person name="Andreopoulos B."/>
            <person name="Riley R."/>
            <person name="LaButti K."/>
            <person name="Pangilinan J."/>
            <person name="Lipzen A."/>
            <person name="Amirebrahimi M."/>
            <person name="Yan J."/>
            <person name="Adam C."/>
            <person name="Keymanesh K."/>
            <person name="Ng V."/>
            <person name="Louie K."/>
            <person name="Northen T."/>
            <person name="Drula E."/>
            <person name="Henrissat B."/>
            <person name="Hsieh H.M."/>
            <person name="Youens-Clark K."/>
            <person name="Lutzoni F."/>
            <person name="Miadlikowska J."/>
            <person name="Eastwood D.C."/>
            <person name="Hamelin R.C."/>
            <person name="Grigoriev I.V."/>
            <person name="U'Ren J.M."/>
        </authorList>
    </citation>
    <scope>NUCLEOTIDE SEQUENCE [LARGE SCALE GENOMIC DNA]</scope>
    <source>
        <strain evidence="1 2">ER1909</strain>
    </source>
</reference>
<dbReference type="EMBL" id="MU394332">
    <property type="protein sequence ID" value="KAI6084824.1"/>
    <property type="molecule type" value="Genomic_DNA"/>
</dbReference>
<proteinExistence type="predicted"/>